<evidence type="ECO:0000256" key="5">
    <source>
        <dbReference type="ARBA" id="ARBA00023237"/>
    </source>
</evidence>
<dbReference type="Gene3D" id="3.10.20.310">
    <property type="entry name" value="membrane protein fhac"/>
    <property type="match status" value="1"/>
</dbReference>
<dbReference type="InterPro" id="IPR000184">
    <property type="entry name" value="Bac_surfAg_D15"/>
</dbReference>
<comment type="subcellular location">
    <subcellularLocation>
        <location evidence="1">Membrane</location>
    </subcellularLocation>
</comment>
<keyword evidence="4" id="KW-0472">Membrane</keyword>
<keyword evidence="9" id="KW-1185">Reference proteome</keyword>
<dbReference type="InterPro" id="IPR039910">
    <property type="entry name" value="D15-like"/>
</dbReference>
<evidence type="ECO:0000259" key="7">
    <source>
        <dbReference type="Pfam" id="PF07244"/>
    </source>
</evidence>
<sequence length="842" mass="97274">MTKISILFILIFFSACNSIKHLEKDEFLIKSSIIELDTTAEFKSQLNKYTLTKPNSKVFGIPLKLHIYNLAKQKPEEDFNRWLNNKPKRKKRLVKWLSQKQLDKLRESYINLNKGIQKSGEPPVKLEQDLVLESEDKLKAWYWNHGFFEAKVSHDIKRDSINQTAQISYSINPGQVTIIDSISQRIATPSIDSIIDKTKQTSFIKLNKPFITENFEKERNRITNYLRNHGYYNFEQDYISYYADTINTDHKINLELVIDNRNKRLTDTTVKIDFTAYKIAEVNVITDLKNDINTKRVQDSTSFKNYNFYSFGKKVNVRPEVLSDLIFIEKNQLYSDNKNSKTYNRIYNTRIFKYPNIQYVVDPEDSTKLISNIFLTPKKRFSLNLQTNASQSNIQEFGIGFNGSLLARNLFRNAETLELSGRGNFGSSKDASQDDQFFDIFEYGFDLRLSFPRIIFPFNTDRFIKSDMSPFTSYSLGFSSQKNIGLDRRNFNLTYSINWKPKKNITNNIDLINVQFVNHLNIQNYFNVFNNSFQQLNSIAQTNSAQVSNELFSDSGDLLIPSGTKQFISLIESNQVALTTEELTDANAIIERQERLTENNLIVASNYTYNFSSKKSIYDNDFSQFRARIELSGNLLSLLAQPLNLNENQNGNYDLFNVQFSQYIKPELSFIKHWDFDDGKILATRAFAGIAIPLGNSNSIPFAKSFFAGGPNDNRGWRPYDLGPGKTNGINEFNEANFKLAFNAEFRFNLFGSLNSAFFVDAGNIWNALDNVNDPDARFDGLEDLKDLSIASGFGLRYDLSFFVLRVDLGFKTYNPGNVNQKWFKNYNFSNVIYNFGINYPF</sequence>
<dbReference type="STRING" id="1155689.SAMN05444278_105126"/>
<evidence type="ECO:0000256" key="3">
    <source>
        <dbReference type="ARBA" id="ARBA00022729"/>
    </source>
</evidence>
<proteinExistence type="predicted"/>
<feature type="domain" description="POTRA" evidence="7">
    <location>
        <begin position="124"/>
        <end position="174"/>
    </location>
</feature>
<feature type="domain" description="Bacterial surface antigen (D15)" evidence="6">
    <location>
        <begin position="480"/>
        <end position="822"/>
    </location>
</feature>
<evidence type="ECO:0000256" key="1">
    <source>
        <dbReference type="ARBA" id="ARBA00004370"/>
    </source>
</evidence>
<dbReference type="PANTHER" id="PTHR12815">
    <property type="entry name" value="SORTING AND ASSEMBLY MACHINERY SAMM50 PROTEIN FAMILY MEMBER"/>
    <property type="match status" value="1"/>
</dbReference>
<evidence type="ECO:0000313" key="8">
    <source>
        <dbReference type="EMBL" id="SHE77232.1"/>
    </source>
</evidence>
<dbReference type="Pfam" id="PF01103">
    <property type="entry name" value="Omp85"/>
    <property type="match status" value="1"/>
</dbReference>
<evidence type="ECO:0000259" key="6">
    <source>
        <dbReference type="Pfam" id="PF01103"/>
    </source>
</evidence>
<dbReference type="Pfam" id="PF07244">
    <property type="entry name" value="POTRA"/>
    <property type="match status" value="1"/>
</dbReference>
<name>A0A1M4W8C3_9FLAO</name>
<dbReference type="Gene3D" id="2.40.160.50">
    <property type="entry name" value="membrane protein fhac: a member of the omp85/tpsb transporter family"/>
    <property type="match status" value="1"/>
</dbReference>
<dbReference type="EMBL" id="FQTW01000005">
    <property type="protein sequence ID" value="SHE77232.1"/>
    <property type="molecule type" value="Genomic_DNA"/>
</dbReference>
<dbReference type="InterPro" id="IPR010827">
    <property type="entry name" value="BamA/TamA_POTRA"/>
</dbReference>
<gene>
    <name evidence="8" type="ORF">SAMN05444278_105126</name>
</gene>
<dbReference type="PANTHER" id="PTHR12815:SF47">
    <property type="entry name" value="TRANSLOCATION AND ASSEMBLY MODULE SUBUNIT TAMA"/>
    <property type="match status" value="1"/>
</dbReference>
<evidence type="ECO:0000256" key="2">
    <source>
        <dbReference type="ARBA" id="ARBA00022692"/>
    </source>
</evidence>
<reference evidence="8 9" key="1">
    <citation type="submission" date="2016-11" db="EMBL/GenBank/DDBJ databases">
        <authorList>
            <person name="Jaros S."/>
            <person name="Januszkiewicz K."/>
            <person name="Wedrychowicz H."/>
        </authorList>
    </citation>
    <scope>NUCLEOTIDE SEQUENCE [LARGE SCALE GENOMIC DNA]</scope>
    <source>
        <strain evidence="8 9">DSM 25661</strain>
    </source>
</reference>
<protein>
    <submittedName>
        <fullName evidence="8">Surface antigen</fullName>
    </submittedName>
</protein>
<dbReference type="Proteomes" id="UP000184462">
    <property type="component" value="Unassembled WGS sequence"/>
</dbReference>
<dbReference type="RefSeq" id="WP_234949773.1">
    <property type="nucleotide sequence ID" value="NZ_FQTW01000005.1"/>
</dbReference>
<evidence type="ECO:0000256" key="4">
    <source>
        <dbReference type="ARBA" id="ARBA00023136"/>
    </source>
</evidence>
<dbReference type="GO" id="GO:0019867">
    <property type="term" value="C:outer membrane"/>
    <property type="evidence" value="ECO:0007669"/>
    <property type="project" value="InterPro"/>
</dbReference>
<keyword evidence="5" id="KW-0998">Cell outer membrane</keyword>
<dbReference type="PROSITE" id="PS51257">
    <property type="entry name" value="PROKAR_LIPOPROTEIN"/>
    <property type="match status" value="1"/>
</dbReference>
<keyword evidence="2" id="KW-0812">Transmembrane</keyword>
<organism evidence="8 9">
    <name type="scientific">Psychroflexus salarius</name>
    <dbReference type="NCBI Taxonomy" id="1155689"/>
    <lineage>
        <taxon>Bacteria</taxon>
        <taxon>Pseudomonadati</taxon>
        <taxon>Bacteroidota</taxon>
        <taxon>Flavobacteriia</taxon>
        <taxon>Flavobacteriales</taxon>
        <taxon>Flavobacteriaceae</taxon>
        <taxon>Psychroflexus</taxon>
    </lineage>
</organism>
<dbReference type="AlphaFoldDB" id="A0A1M4W8C3"/>
<evidence type="ECO:0000313" key="9">
    <source>
        <dbReference type="Proteomes" id="UP000184462"/>
    </source>
</evidence>
<accession>A0A1M4W8C3</accession>
<keyword evidence="3" id="KW-0732">Signal</keyword>